<reference evidence="2" key="1">
    <citation type="submission" date="2022-09" db="EMBL/GenBank/DDBJ databases">
        <title>Actin cytoskeleton and complex cell architecture in an #Asgard archaeon.</title>
        <authorList>
            <person name="Ponce Toledo R.I."/>
            <person name="Schleper C."/>
            <person name="Rodrigues Oliveira T."/>
            <person name="Wollweber F."/>
            <person name="Xu J."/>
            <person name="Rittmann S."/>
            <person name="Klingl A."/>
            <person name="Pilhofer M."/>
        </authorList>
    </citation>
    <scope>NUCLEOTIDE SEQUENCE</scope>
    <source>
        <strain evidence="2">B-35</strain>
    </source>
</reference>
<evidence type="ECO:0000313" key="2">
    <source>
        <dbReference type="EMBL" id="UYP43937.1"/>
    </source>
</evidence>
<organism evidence="2 3">
    <name type="scientific">Candidatus Lokiarchaeum ossiferum</name>
    <dbReference type="NCBI Taxonomy" id="2951803"/>
    <lineage>
        <taxon>Archaea</taxon>
        <taxon>Promethearchaeati</taxon>
        <taxon>Promethearchaeota</taxon>
        <taxon>Promethearchaeia</taxon>
        <taxon>Promethearchaeales</taxon>
        <taxon>Promethearchaeaceae</taxon>
        <taxon>Candidatus Lokiarchaeum</taxon>
    </lineage>
</organism>
<dbReference type="Proteomes" id="UP001208689">
    <property type="component" value="Chromosome"/>
</dbReference>
<proteinExistence type="predicted"/>
<dbReference type="Pfam" id="PF11977">
    <property type="entry name" value="RNase_Zc3h12a"/>
    <property type="match status" value="1"/>
</dbReference>
<keyword evidence="3" id="KW-1185">Reference proteome</keyword>
<dbReference type="EMBL" id="CP104013">
    <property type="protein sequence ID" value="UYP43937.1"/>
    <property type="molecule type" value="Genomic_DNA"/>
</dbReference>
<dbReference type="InterPro" id="IPR021869">
    <property type="entry name" value="RNase_Zc3h12_NYN"/>
</dbReference>
<accession>A0ABY6HK86</accession>
<evidence type="ECO:0000313" key="3">
    <source>
        <dbReference type="Proteomes" id="UP001208689"/>
    </source>
</evidence>
<name>A0ABY6HK86_9ARCH</name>
<dbReference type="Gene3D" id="3.40.50.11980">
    <property type="match status" value="1"/>
</dbReference>
<gene>
    <name evidence="2" type="ORF">NEF87_000222</name>
</gene>
<protein>
    <recommendedName>
        <fullName evidence="1">RNase NYN domain-containing protein</fullName>
    </recommendedName>
</protein>
<evidence type="ECO:0000259" key="1">
    <source>
        <dbReference type="Pfam" id="PF11977"/>
    </source>
</evidence>
<sequence>MTTNNQNFVCDISNIASFDQRLGKPKLHYVDALFDAMSNEYKIIAIADNSLYRKIDEKKRYKSDYLSTHKIIEAPAKCAADTYILQYAWSNDSFIISNDLFREYKQYPREWVENHRISFMIINNQIFFSDESLAQIKSDKIEFIRPSAKNVESLVKVN</sequence>
<feature type="domain" description="RNase NYN" evidence="1">
    <location>
        <begin position="9"/>
        <end position="134"/>
    </location>
</feature>